<dbReference type="AlphaFoldDB" id="A0A0M3IBK9"/>
<dbReference type="WBParaSite" id="ALUE_0001511601-mRNA-1">
    <property type="protein sequence ID" value="ALUE_0001511601-mRNA-1"/>
    <property type="gene ID" value="ALUE_0001511601"/>
</dbReference>
<evidence type="ECO:0000313" key="2">
    <source>
        <dbReference type="WBParaSite" id="ALUE_0001511601-mRNA-1"/>
    </source>
</evidence>
<reference evidence="2" key="1">
    <citation type="submission" date="2017-02" db="UniProtKB">
        <authorList>
            <consortium name="WormBaseParasite"/>
        </authorList>
    </citation>
    <scope>IDENTIFICATION</scope>
</reference>
<keyword evidence="1" id="KW-1185">Reference proteome</keyword>
<proteinExistence type="predicted"/>
<sequence>MGKPIGCLDSAMHDPFSVPPSKIDVCDVLLTSRCLQCKFYAARCPLSGTLMLAQLVATRVRIDSLYALRAGPLLCLPFICRCQIGASLHIQLEGPI</sequence>
<evidence type="ECO:0000313" key="1">
    <source>
        <dbReference type="Proteomes" id="UP000036681"/>
    </source>
</evidence>
<protein>
    <submittedName>
        <fullName evidence="2">Uncharacterized protein</fullName>
    </submittedName>
</protein>
<name>A0A0M3IBK9_ASCLU</name>
<organism evidence="1 2">
    <name type="scientific">Ascaris lumbricoides</name>
    <name type="common">Giant roundworm</name>
    <dbReference type="NCBI Taxonomy" id="6252"/>
    <lineage>
        <taxon>Eukaryota</taxon>
        <taxon>Metazoa</taxon>
        <taxon>Ecdysozoa</taxon>
        <taxon>Nematoda</taxon>
        <taxon>Chromadorea</taxon>
        <taxon>Rhabditida</taxon>
        <taxon>Spirurina</taxon>
        <taxon>Ascaridomorpha</taxon>
        <taxon>Ascaridoidea</taxon>
        <taxon>Ascarididae</taxon>
        <taxon>Ascaris</taxon>
    </lineage>
</organism>
<dbReference type="Proteomes" id="UP000036681">
    <property type="component" value="Unplaced"/>
</dbReference>
<accession>A0A0M3IBK9</accession>